<keyword evidence="2" id="KW-1185">Reference proteome</keyword>
<dbReference type="GO" id="GO:0016791">
    <property type="term" value="F:phosphatase activity"/>
    <property type="evidence" value="ECO:0007669"/>
    <property type="project" value="UniProtKB-ARBA"/>
</dbReference>
<comment type="caution">
    <text evidence="1">The sequence shown here is derived from an EMBL/GenBank/DDBJ whole genome shotgun (WGS) entry which is preliminary data.</text>
</comment>
<dbReference type="Gene3D" id="3.40.50.1000">
    <property type="entry name" value="HAD superfamily/HAD-like"/>
    <property type="match status" value="1"/>
</dbReference>
<dbReference type="SUPFAM" id="SSF56784">
    <property type="entry name" value="HAD-like"/>
    <property type="match status" value="1"/>
</dbReference>
<dbReference type="PANTHER" id="PTHR10000">
    <property type="entry name" value="PHOSPHOSERINE PHOSPHATASE"/>
    <property type="match status" value="1"/>
</dbReference>
<dbReference type="GO" id="GO:0005829">
    <property type="term" value="C:cytosol"/>
    <property type="evidence" value="ECO:0007669"/>
    <property type="project" value="TreeGrafter"/>
</dbReference>
<dbReference type="InterPro" id="IPR006379">
    <property type="entry name" value="HAD-SF_hydro_IIB"/>
</dbReference>
<name>A0A4Z0GPL9_9BACL</name>
<gene>
    <name evidence="1" type="ORF">E4665_05105</name>
</gene>
<dbReference type="GO" id="GO:0000287">
    <property type="term" value="F:magnesium ion binding"/>
    <property type="evidence" value="ECO:0007669"/>
    <property type="project" value="TreeGrafter"/>
</dbReference>
<dbReference type="InterPro" id="IPR000150">
    <property type="entry name" value="Cof"/>
</dbReference>
<reference evidence="1 2" key="1">
    <citation type="journal article" date="2015" name="Int. J. Syst. Evol. Microbiol.">
        <title>Sporolactobacillus shoreae sp. nov. and Sporolactobacillus spathodeae sp. nov., two spore-forming lactic acid bacteria isolated from tree barks in Thailand.</title>
        <authorList>
            <person name="Thamacharoensuk T."/>
            <person name="Kitahara M."/>
            <person name="Ohkuma M."/>
            <person name="Thongchul N."/>
            <person name="Tanasupawat S."/>
        </authorList>
    </citation>
    <scope>NUCLEOTIDE SEQUENCE [LARGE SCALE GENOMIC DNA]</scope>
    <source>
        <strain evidence="1 2">BK92</strain>
    </source>
</reference>
<dbReference type="NCBIfam" id="TIGR00099">
    <property type="entry name" value="Cof-subfamily"/>
    <property type="match status" value="1"/>
</dbReference>
<dbReference type="RefSeq" id="WP_135347847.1">
    <property type="nucleotide sequence ID" value="NZ_SRJD01000004.1"/>
</dbReference>
<dbReference type="InterPro" id="IPR023214">
    <property type="entry name" value="HAD_sf"/>
</dbReference>
<protein>
    <submittedName>
        <fullName evidence="1">HAD family phosphatase</fullName>
    </submittedName>
</protein>
<dbReference type="AlphaFoldDB" id="A0A4Z0GPL9"/>
<dbReference type="OrthoDB" id="9790031at2"/>
<dbReference type="EMBL" id="SRJD01000004">
    <property type="protein sequence ID" value="TGA99164.1"/>
    <property type="molecule type" value="Genomic_DNA"/>
</dbReference>
<evidence type="ECO:0000313" key="1">
    <source>
        <dbReference type="EMBL" id="TGA99164.1"/>
    </source>
</evidence>
<organism evidence="1 2">
    <name type="scientific">Sporolactobacillus shoreae</name>
    <dbReference type="NCBI Taxonomy" id="1465501"/>
    <lineage>
        <taxon>Bacteria</taxon>
        <taxon>Bacillati</taxon>
        <taxon>Bacillota</taxon>
        <taxon>Bacilli</taxon>
        <taxon>Bacillales</taxon>
        <taxon>Sporolactobacillaceae</taxon>
        <taxon>Sporolactobacillus</taxon>
    </lineage>
</organism>
<sequence length="272" mass="30219">MTIKMIFSDIDGTLLNSNHQISPGTRNAVRKCSEKQIPFILVSARMPGAIMSLQKELDIHAPIVSYGGALVFRNPDIENPDRPIRNIHLDPELVRDIYQIICKRFPSVCFSAYSLNEWLVPDSENEWVVQEKMITGTPAQAFHFDSSGKDLPPINKILCMGSPSIIDELENFLGKNDTAASIYKSKPTYLEITDRRANKAAALELLINDFQIGREETAAFGDNFNDLEMLRFAGVGIAMGNAPEAIRASANFVTRSNDQDGIVRGLEKFGVI</sequence>
<dbReference type="Gene3D" id="3.30.1240.10">
    <property type="match status" value="1"/>
</dbReference>
<dbReference type="PROSITE" id="PS01229">
    <property type="entry name" value="COF_2"/>
    <property type="match status" value="1"/>
</dbReference>
<dbReference type="CDD" id="cd07516">
    <property type="entry name" value="HAD_Pase"/>
    <property type="match status" value="1"/>
</dbReference>
<dbReference type="SFLD" id="SFLDG01140">
    <property type="entry name" value="C2.B:_Phosphomannomutase_and_P"/>
    <property type="match status" value="1"/>
</dbReference>
<dbReference type="Pfam" id="PF08282">
    <property type="entry name" value="Hydrolase_3"/>
    <property type="match status" value="1"/>
</dbReference>
<dbReference type="SFLD" id="SFLDS00003">
    <property type="entry name" value="Haloacid_Dehalogenase"/>
    <property type="match status" value="1"/>
</dbReference>
<evidence type="ECO:0000313" key="2">
    <source>
        <dbReference type="Proteomes" id="UP000298347"/>
    </source>
</evidence>
<dbReference type="NCBIfam" id="TIGR01484">
    <property type="entry name" value="HAD-SF-IIB"/>
    <property type="match status" value="1"/>
</dbReference>
<dbReference type="Proteomes" id="UP000298347">
    <property type="component" value="Unassembled WGS sequence"/>
</dbReference>
<dbReference type="PANTHER" id="PTHR10000:SF8">
    <property type="entry name" value="HAD SUPERFAMILY HYDROLASE-LIKE, TYPE 3"/>
    <property type="match status" value="1"/>
</dbReference>
<proteinExistence type="predicted"/>
<accession>A0A4Z0GPL9</accession>
<dbReference type="InterPro" id="IPR036412">
    <property type="entry name" value="HAD-like_sf"/>
</dbReference>